<evidence type="ECO:0000256" key="10">
    <source>
        <dbReference type="ARBA" id="ARBA00022963"/>
    </source>
</evidence>
<dbReference type="GO" id="GO:0006660">
    <property type="term" value="P:phosphatidylserine catabolic process"/>
    <property type="evidence" value="ECO:0007669"/>
    <property type="project" value="TreeGrafter"/>
</dbReference>
<feature type="domain" description="Fungal lipase-type" evidence="20">
    <location>
        <begin position="273"/>
        <end position="302"/>
    </location>
</feature>
<evidence type="ECO:0000256" key="12">
    <source>
        <dbReference type="ARBA" id="ARBA00022989"/>
    </source>
</evidence>
<organism evidence="21 22">
    <name type="scientific">Mycena venus</name>
    <dbReference type="NCBI Taxonomy" id="2733690"/>
    <lineage>
        <taxon>Eukaryota</taxon>
        <taxon>Fungi</taxon>
        <taxon>Dikarya</taxon>
        <taxon>Basidiomycota</taxon>
        <taxon>Agaricomycotina</taxon>
        <taxon>Agaricomycetes</taxon>
        <taxon>Agaricomycetidae</taxon>
        <taxon>Agaricales</taxon>
        <taxon>Marasmiineae</taxon>
        <taxon>Mycenaceae</taxon>
        <taxon>Mycena</taxon>
    </lineage>
</organism>
<evidence type="ECO:0000256" key="5">
    <source>
        <dbReference type="ARBA" id="ARBA00011137"/>
    </source>
</evidence>
<protein>
    <recommendedName>
        <fullName evidence="6">triacylglycerol lipase</fullName>
        <ecNumber evidence="6">3.1.1.3</ecNumber>
    </recommendedName>
    <alternativeName>
        <fullName evidence="18">Autophagy-related protein 15</fullName>
    </alternativeName>
</protein>
<evidence type="ECO:0000256" key="13">
    <source>
        <dbReference type="ARBA" id="ARBA00023006"/>
    </source>
</evidence>
<dbReference type="PANTHER" id="PTHR47175">
    <property type="entry name" value="LIPASE ATG15-RELATED"/>
    <property type="match status" value="1"/>
</dbReference>
<dbReference type="Pfam" id="PF01764">
    <property type="entry name" value="Lipase_3"/>
    <property type="match status" value="1"/>
</dbReference>
<evidence type="ECO:0000256" key="14">
    <source>
        <dbReference type="ARBA" id="ARBA00023098"/>
    </source>
</evidence>
<evidence type="ECO:0000256" key="17">
    <source>
        <dbReference type="ARBA" id="ARBA00024663"/>
    </source>
</evidence>
<dbReference type="EMBL" id="JACAZI010000021">
    <property type="protein sequence ID" value="KAF7338166.1"/>
    <property type="molecule type" value="Genomic_DNA"/>
</dbReference>
<keyword evidence="7 19" id="KW-0812">Transmembrane</keyword>
<evidence type="ECO:0000256" key="7">
    <source>
        <dbReference type="ARBA" id="ARBA00022692"/>
    </source>
</evidence>
<comment type="function">
    <text evidence="17">Lipase which is essential for lysis of subvacuolar cytoplasm to vacuole targeted bodies and intravacuolar autophagic bodies. Involved in the lysis of intravacuolar multivesicular body (MVB) vesicles. The intravacuolar membrane disintegration by ATG15 is critical to life span extension.</text>
</comment>
<accession>A0A8H6XCN8</accession>
<dbReference type="GO" id="GO:0005775">
    <property type="term" value="C:vacuolar lumen"/>
    <property type="evidence" value="ECO:0007669"/>
    <property type="project" value="TreeGrafter"/>
</dbReference>
<keyword evidence="8" id="KW-0967">Endosome</keyword>
<dbReference type="OrthoDB" id="58570at2759"/>
<dbReference type="EC" id="3.1.1.3" evidence="6"/>
<evidence type="ECO:0000256" key="8">
    <source>
        <dbReference type="ARBA" id="ARBA00022753"/>
    </source>
</evidence>
<reference evidence="21" key="1">
    <citation type="submission" date="2020-05" db="EMBL/GenBank/DDBJ databases">
        <title>Mycena genomes resolve the evolution of fungal bioluminescence.</title>
        <authorList>
            <person name="Tsai I.J."/>
        </authorList>
    </citation>
    <scope>NUCLEOTIDE SEQUENCE</scope>
    <source>
        <strain evidence="21">CCC161011</strain>
    </source>
</reference>
<name>A0A8H6XCN8_9AGAR</name>
<comment type="subcellular location">
    <subcellularLocation>
        <location evidence="3">Endosome</location>
        <location evidence="3">Multivesicular body membrane</location>
        <topology evidence="3">Single-pass type II membrane protein</topology>
    </subcellularLocation>
    <subcellularLocation>
        <location evidence="2">Prevacuolar compartment membrane</location>
        <topology evidence="2">Single-pass type II membrane protein</topology>
    </subcellularLocation>
</comment>
<keyword evidence="13" id="KW-0072">Autophagy</keyword>
<feature type="transmembrane region" description="Helical" evidence="19">
    <location>
        <begin position="65"/>
        <end position="84"/>
    </location>
</feature>
<evidence type="ECO:0000259" key="20">
    <source>
        <dbReference type="Pfam" id="PF01764"/>
    </source>
</evidence>
<evidence type="ECO:0000313" key="21">
    <source>
        <dbReference type="EMBL" id="KAF7338166.1"/>
    </source>
</evidence>
<dbReference type="PANTHER" id="PTHR47175:SF2">
    <property type="entry name" value="LIPASE ATG15-RELATED"/>
    <property type="match status" value="1"/>
</dbReference>
<keyword evidence="10" id="KW-0442">Lipid degradation</keyword>
<evidence type="ECO:0000256" key="3">
    <source>
        <dbReference type="ARBA" id="ARBA00004343"/>
    </source>
</evidence>
<keyword evidence="14" id="KW-0443">Lipid metabolism</keyword>
<sequence>MEREAILSTISFPGPFKRVRGSLVAADAGRRVVEAMKLSERKQGSVHMTIPPFGPLRRFATDPKLALWTMLLPLTLILLIPFAFSATPPLGSLKARPTTVYKPRSLDAFHRARWRSINLEESERVEWDPTEVLGPDVEDIHTLSQLSRMSGNAYARPGNKNWYEIDGAWNISFPFGWEDPENGFRGHLFLSSDNSTVVLSIKGTTLPFGGPTSKQDKYNDNLLFSCCCARVDFSWVFRKVCDCYKNSWRCDNTCLSKALIEDSLFYSVGVKLVNDLFFLYPTANVWLVGHSLGGALAALLGATYGLPAVAFESPGERLAAERLHLPLPPTDGSLGPFQPAITHVYHNADPIPQGACTGISSPCAQGGYALETRCHLGKSMIFDTVNKLGWKVDVRKHVIKDVITKVIEAEGVEWEEGRSVPVARAEPDCMDCFKWEFTDFDEEQDPDAHLSA</sequence>
<gene>
    <name evidence="21" type="ORF">MVEN_02041500</name>
</gene>
<keyword evidence="15 19" id="KW-0472">Membrane</keyword>
<keyword evidence="9" id="KW-0378">Hydrolase</keyword>
<comment type="subunit">
    <text evidence="5">Binds to both phosphatidylinositol (PI) and phosphatidylinositol 3,5-bisphosphate (PIP2).</text>
</comment>
<keyword evidence="12 19" id="KW-1133">Transmembrane helix</keyword>
<evidence type="ECO:0000256" key="19">
    <source>
        <dbReference type="SAM" id="Phobius"/>
    </source>
</evidence>
<proteinExistence type="inferred from homology"/>
<dbReference type="GO" id="GO:0004620">
    <property type="term" value="F:phospholipase activity"/>
    <property type="evidence" value="ECO:0007669"/>
    <property type="project" value="TreeGrafter"/>
</dbReference>
<comment type="caution">
    <text evidence="21">The sequence shown here is derived from an EMBL/GenBank/DDBJ whole genome shotgun (WGS) entry which is preliminary data.</text>
</comment>
<comment type="catalytic activity">
    <reaction evidence="1">
        <text>a triacylglycerol + H2O = a diacylglycerol + a fatty acid + H(+)</text>
        <dbReference type="Rhea" id="RHEA:12044"/>
        <dbReference type="ChEBI" id="CHEBI:15377"/>
        <dbReference type="ChEBI" id="CHEBI:15378"/>
        <dbReference type="ChEBI" id="CHEBI:17855"/>
        <dbReference type="ChEBI" id="CHEBI:18035"/>
        <dbReference type="ChEBI" id="CHEBI:28868"/>
        <dbReference type="EC" id="3.1.1.3"/>
    </reaction>
</comment>
<dbReference type="Gene3D" id="3.40.50.1820">
    <property type="entry name" value="alpha/beta hydrolase"/>
    <property type="match status" value="1"/>
</dbReference>
<evidence type="ECO:0000256" key="6">
    <source>
        <dbReference type="ARBA" id="ARBA00013279"/>
    </source>
</evidence>
<evidence type="ECO:0000256" key="9">
    <source>
        <dbReference type="ARBA" id="ARBA00022801"/>
    </source>
</evidence>
<evidence type="ECO:0000256" key="4">
    <source>
        <dbReference type="ARBA" id="ARBA00010701"/>
    </source>
</evidence>
<dbReference type="GO" id="GO:0034727">
    <property type="term" value="P:piecemeal microautophagy of the nucleus"/>
    <property type="evidence" value="ECO:0007669"/>
    <property type="project" value="TreeGrafter"/>
</dbReference>
<keyword evidence="22" id="KW-1185">Reference proteome</keyword>
<dbReference type="Proteomes" id="UP000620124">
    <property type="component" value="Unassembled WGS sequence"/>
</dbReference>
<evidence type="ECO:0000256" key="16">
    <source>
        <dbReference type="ARBA" id="ARBA00023180"/>
    </source>
</evidence>
<evidence type="ECO:0000256" key="18">
    <source>
        <dbReference type="ARBA" id="ARBA00029828"/>
    </source>
</evidence>
<evidence type="ECO:0000256" key="2">
    <source>
        <dbReference type="ARBA" id="ARBA00004270"/>
    </source>
</evidence>
<evidence type="ECO:0000256" key="15">
    <source>
        <dbReference type="ARBA" id="ARBA00023136"/>
    </source>
</evidence>
<comment type="similarity">
    <text evidence="4">Belongs to the AB hydrolase superfamily. Lipase family.</text>
</comment>
<dbReference type="AlphaFoldDB" id="A0A8H6XCN8"/>
<evidence type="ECO:0000256" key="1">
    <source>
        <dbReference type="ARBA" id="ARBA00001024"/>
    </source>
</evidence>
<dbReference type="InterPro" id="IPR002921">
    <property type="entry name" value="Fungal_lipase-type"/>
</dbReference>
<keyword evidence="16" id="KW-0325">Glycoprotein</keyword>
<dbReference type="GO" id="GO:0032585">
    <property type="term" value="C:multivesicular body membrane"/>
    <property type="evidence" value="ECO:0007669"/>
    <property type="project" value="UniProtKB-SubCell"/>
</dbReference>
<dbReference type="GO" id="GO:0046461">
    <property type="term" value="P:neutral lipid catabolic process"/>
    <property type="evidence" value="ECO:0007669"/>
    <property type="project" value="TreeGrafter"/>
</dbReference>
<dbReference type="GO" id="GO:0034496">
    <property type="term" value="P:multivesicular body membrane disassembly"/>
    <property type="evidence" value="ECO:0007669"/>
    <property type="project" value="TreeGrafter"/>
</dbReference>
<dbReference type="GO" id="GO:0004806">
    <property type="term" value="F:triacylglycerol lipase activity"/>
    <property type="evidence" value="ECO:0007669"/>
    <property type="project" value="UniProtKB-EC"/>
</dbReference>
<evidence type="ECO:0000256" key="11">
    <source>
        <dbReference type="ARBA" id="ARBA00022968"/>
    </source>
</evidence>
<evidence type="ECO:0000313" key="22">
    <source>
        <dbReference type="Proteomes" id="UP000620124"/>
    </source>
</evidence>
<dbReference type="InterPro" id="IPR029058">
    <property type="entry name" value="AB_hydrolase_fold"/>
</dbReference>
<dbReference type="SUPFAM" id="SSF53474">
    <property type="entry name" value="alpha/beta-Hydrolases"/>
    <property type="match status" value="1"/>
</dbReference>
<dbReference type="InterPro" id="IPR050805">
    <property type="entry name" value="ATG15_Lipase"/>
</dbReference>
<keyword evidence="11" id="KW-0735">Signal-anchor</keyword>